<name>A0A1V9G7F2_9BACT</name>
<dbReference type="Proteomes" id="UP000192796">
    <property type="component" value="Unassembled WGS sequence"/>
</dbReference>
<keyword evidence="3" id="KW-1185">Reference proteome</keyword>
<accession>A0A1V9G7F2</accession>
<protein>
    <recommendedName>
        <fullName evidence="4">DUF4249 domain-containing protein</fullName>
    </recommendedName>
</protein>
<reference evidence="2 3" key="1">
    <citation type="submission" date="2016-03" db="EMBL/GenBank/DDBJ databases">
        <title>Niastella vici sp. nov., isolated from farmland soil.</title>
        <authorList>
            <person name="Chen L."/>
            <person name="Wang D."/>
            <person name="Yang S."/>
            <person name="Wang G."/>
        </authorList>
    </citation>
    <scope>NUCLEOTIDE SEQUENCE [LARGE SCALE GENOMIC DNA]</scope>
    <source>
        <strain evidence="2 3">DJ57</strain>
    </source>
</reference>
<dbReference type="STRING" id="1703345.A3860_13765"/>
<evidence type="ECO:0000313" key="3">
    <source>
        <dbReference type="Proteomes" id="UP000192796"/>
    </source>
</evidence>
<comment type="caution">
    <text evidence="2">The sequence shown here is derived from an EMBL/GenBank/DDBJ whole genome shotgun (WGS) entry which is preliminary data.</text>
</comment>
<evidence type="ECO:0008006" key="4">
    <source>
        <dbReference type="Google" id="ProtNLM"/>
    </source>
</evidence>
<dbReference type="OrthoDB" id="701681at2"/>
<evidence type="ECO:0000256" key="1">
    <source>
        <dbReference type="SAM" id="SignalP"/>
    </source>
</evidence>
<gene>
    <name evidence="2" type="ORF">A3860_13765</name>
</gene>
<dbReference type="EMBL" id="LVYD01000002">
    <property type="protein sequence ID" value="OQP66543.1"/>
    <property type="molecule type" value="Genomic_DNA"/>
</dbReference>
<dbReference type="PROSITE" id="PS51257">
    <property type="entry name" value="PROKAR_LIPOPROTEIN"/>
    <property type="match status" value="1"/>
</dbReference>
<dbReference type="AlphaFoldDB" id="A0A1V9G7F2"/>
<evidence type="ECO:0000313" key="2">
    <source>
        <dbReference type="EMBL" id="OQP66543.1"/>
    </source>
</evidence>
<feature type="chain" id="PRO_5012031633" description="DUF4249 domain-containing protein" evidence="1">
    <location>
        <begin position="25"/>
        <end position="271"/>
    </location>
</feature>
<sequence>MKKIRNTYLLLSLLVIACNKNNTASTTFNYDLIVEGGINTLNERQYIRLTKPAGLAELSVKPVNGAAVSVFDGSNDITFTEIGNSGVYTAILNNNNNYGEPYTLHINYQGKQYQATDVLTGVVPIDSSYIPLTIQQGSDFTITIPRHIFGVSFAQQWLIMSQGNSWDPSQFNAKYNYSYSHVFGTPNALNPLTQQKNILHAGLNDSLIIYKFSLSSAYSTYLYNVFQETDWKGLLSSTPANVHGNISGNANGYFYAIDVDTQTEAVKDINK</sequence>
<dbReference type="InterPro" id="IPR025345">
    <property type="entry name" value="DUF4249"/>
</dbReference>
<feature type="signal peptide" evidence="1">
    <location>
        <begin position="1"/>
        <end position="24"/>
    </location>
</feature>
<proteinExistence type="predicted"/>
<keyword evidence="1" id="KW-0732">Signal</keyword>
<organism evidence="2 3">
    <name type="scientific">Niastella vici</name>
    <dbReference type="NCBI Taxonomy" id="1703345"/>
    <lineage>
        <taxon>Bacteria</taxon>
        <taxon>Pseudomonadati</taxon>
        <taxon>Bacteroidota</taxon>
        <taxon>Chitinophagia</taxon>
        <taxon>Chitinophagales</taxon>
        <taxon>Chitinophagaceae</taxon>
        <taxon>Niastella</taxon>
    </lineage>
</organism>
<dbReference type="Pfam" id="PF14054">
    <property type="entry name" value="DUF4249"/>
    <property type="match status" value="1"/>
</dbReference>
<dbReference type="RefSeq" id="WP_081145485.1">
    <property type="nucleotide sequence ID" value="NZ_LVYD01000002.1"/>
</dbReference>